<dbReference type="EMBL" id="PFBP01000039">
    <property type="protein sequence ID" value="PIT89719.1"/>
    <property type="molecule type" value="Genomic_DNA"/>
</dbReference>
<proteinExistence type="predicted"/>
<sequence>MTSIKNDLKNLIAENNRHTDTFQRNLLKEHLQILVLDFIYSHPKYSELIFYGGSCLAHCFGLQRLSEDLDFVDLRNKIKLAKLAKDLENYFNQSTDLPIKITVQKFRLYLKFPILKELDLAKGNDSDFLFLKVEIFQKFNFCAKYQTEIIPLFKADKSILIKTFDLPTLMATKIRAILNRIWEKTDKTGRIIAVVKGRDYFDLMWYLEKKIKPNFDCLEIKNLAELKAKLLKKVNMLDEKSIQYDLEALIDNIDFVKKLSRNIKDILKREIQKYK</sequence>
<dbReference type="AlphaFoldDB" id="A0A2M6WA83"/>
<evidence type="ECO:0008006" key="3">
    <source>
        <dbReference type="Google" id="ProtNLM"/>
    </source>
</evidence>
<gene>
    <name evidence="1" type="ORF">COU23_02445</name>
</gene>
<dbReference type="Pfam" id="PF08843">
    <property type="entry name" value="AbiEii"/>
    <property type="match status" value="1"/>
</dbReference>
<evidence type="ECO:0000313" key="1">
    <source>
        <dbReference type="EMBL" id="PIT89719.1"/>
    </source>
</evidence>
<reference evidence="2" key="1">
    <citation type="submission" date="2017-09" db="EMBL/GenBank/DDBJ databases">
        <title>Depth-based differentiation of microbial function through sediment-hosted aquifers and enrichment of novel symbionts in the deep terrestrial subsurface.</title>
        <authorList>
            <person name="Probst A.J."/>
            <person name="Ladd B."/>
            <person name="Jarett J.K."/>
            <person name="Geller-Mcgrath D.E."/>
            <person name="Sieber C.M.K."/>
            <person name="Emerson J.B."/>
            <person name="Anantharaman K."/>
            <person name="Thomas B.C."/>
            <person name="Malmstrom R."/>
            <person name="Stieglmeier M."/>
            <person name="Klingl A."/>
            <person name="Woyke T."/>
            <person name="Ryan C.M."/>
            <person name="Banfield J.F."/>
        </authorList>
    </citation>
    <scope>NUCLEOTIDE SEQUENCE [LARGE SCALE GENOMIC DNA]</scope>
</reference>
<dbReference type="Gene3D" id="3.10.450.620">
    <property type="entry name" value="JHP933, nucleotidyltransferase-like core domain"/>
    <property type="match status" value="1"/>
</dbReference>
<protein>
    <recommendedName>
        <fullName evidence="3">Nucleotidyl transferase AbiEii/AbiGii toxin family protein</fullName>
    </recommendedName>
</protein>
<dbReference type="InterPro" id="IPR014942">
    <property type="entry name" value="AbiEii"/>
</dbReference>
<accession>A0A2M6WA83</accession>
<comment type="caution">
    <text evidence="1">The sequence shown here is derived from an EMBL/GenBank/DDBJ whole genome shotgun (WGS) entry which is preliminary data.</text>
</comment>
<dbReference type="Proteomes" id="UP000231464">
    <property type="component" value="Unassembled WGS sequence"/>
</dbReference>
<evidence type="ECO:0000313" key="2">
    <source>
        <dbReference type="Proteomes" id="UP000231464"/>
    </source>
</evidence>
<organism evidence="1 2">
    <name type="scientific">Candidatus Kuenenbacteria bacterium CG10_big_fil_rev_8_21_14_0_10_36_11</name>
    <dbReference type="NCBI Taxonomy" id="1974618"/>
    <lineage>
        <taxon>Bacteria</taxon>
        <taxon>Candidatus Kueneniibacteriota</taxon>
    </lineage>
</organism>
<name>A0A2M6WA83_9BACT</name>